<proteinExistence type="predicted"/>
<evidence type="ECO:0000313" key="3">
    <source>
        <dbReference type="Proteomes" id="UP001155241"/>
    </source>
</evidence>
<evidence type="ECO:0000256" key="1">
    <source>
        <dbReference type="SAM" id="Phobius"/>
    </source>
</evidence>
<feature type="transmembrane region" description="Helical" evidence="1">
    <location>
        <begin position="17"/>
        <end position="35"/>
    </location>
</feature>
<gene>
    <name evidence="2" type="ORF">NG895_27725</name>
</gene>
<reference evidence="2" key="1">
    <citation type="submission" date="2022-06" db="EMBL/GenBank/DDBJ databases">
        <title>Aeoliella straminimaris, a novel planctomycete from sediments.</title>
        <authorList>
            <person name="Vitorino I.R."/>
            <person name="Lage O.M."/>
        </authorList>
    </citation>
    <scope>NUCLEOTIDE SEQUENCE</scope>
    <source>
        <strain evidence="2">ICT_H6.2</strain>
    </source>
</reference>
<organism evidence="2 3">
    <name type="scientific">Aeoliella straminimaris</name>
    <dbReference type="NCBI Taxonomy" id="2954799"/>
    <lineage>
        <taxon>Bacteria</taxon>
        <taxon>Pseudomonadati</taxon>
        <taxon>Planctomycetota</taxon>
        <taxon>Planctomycetia</taxon>
        <taxon>Pirellulales</taxon>
        <taxon>Lacipirellulaceae</taxon>
        <taxon>Aeoliella</taxon>
    </lineage>
</organism>
<keyword evidence="3" id="KW-1185">Reference proteome</keyword>
<dbReference type="Proteomes" id="UP001155241">
    <property type="component" value="Unassembled WGS sequence"/>
</dbReference>
<keyword evidence="1" id="KW-0812">Transmembrane</keyword>
<keyword evidence="1" id="KW-1133">Transmembrane helix</keyword>
<keyword evidence="1" id="KW-0472">Membrane</keyword>
<evidence type="ECO:0000313" key="2">
    <source>
        <dbReference type="EMBL" id="MCO6047711.1"/>
    </source>
</evidence>
<dbReference type="RefSeq" id="WP_252855820.1">
    <property type="nucleotide sequence ID" value="NZ_JAMXLR010000092.1"/>
</dbReference>
<dbReference type="AlphaFoldDB" id="A0A9X2JJC3"/>
<accession>A0A9X2JJC3</accession>
<dbReference type="EMBL" id="JAMXLR010000092">
    <property type="protein sequence ID" value="MCO6047711.1"/>
    <property type="molecule type" value="Genomic_DNA"/>
</dbReference>
<comment type="caution">
    <text evidence="2">The sequence shown here is derived from an EMBL/GenBank/DDBJ whole genome shotgun (WGS) entry which is preliminary data.</text>
</comment>
<name>A0A9X2JJC3_9BACT</name>
<protein>
    <submittedName>
        <fullName evidence="2">DUF1559 domain-containing protein</fullName>
    </submittedName>
</protein>
<sequence>MVTVEASLCCGITRVEVGITLLIIVAAGSLILSAMQQARESARQAQCENILKQTAIQELVLPNLPQQM</sequence>